<keyword evidence="2" id="KW-1185">Reference proteome</keyword>
<proteinExistence type="predicted"/>
<dbReference type="KEGG" id="tna:CTN_1167"/>
<reference evidence="1 2" key="1">
    <citation type="journal article" date="2009" name="Biosci. Biotechnol. Biochem.">
        <title>WeGAS: a web-based microbial genome annotation system.</title>
        <authorList>
            <person name="Lee D."/>
            <person name="Seo H."/>
            <person name="Park C."/>
            <person name="Park K."/>
        </authorList>
    </citation>
    <scope>NUCLEOTIDE SEQUENCE [LARGE SCALE GENOMIC DNA]</scope>
    <source>
        <strain evidence="2">ATCC 49049 / DSM 4359 / NBRC 107923 / NS-E</strain>
    </source>
</reference>
<dbReference type="AlphaFoldDB" id="B9K8R0"/>
<dbReference type="STRING" id="309803.CTN_1167"/>
<name>B9K8R0_THENN</name>
<accession>B9K8R0</accession>
<gene>
    <name evidence="1" type="ordered locus">CTN_1167</name>
</gene>
<dbReference type="HOGENOM" id="CLU_769317_0_0_0"/>
<evidence type="ECO:0000313" key="2">
    <source>
        <dbReference type="Proteomes" id="UP000000445"/>
    </source>
</evidence>
<protein>
    <submittedName>
        <fullName evidence="1">Uncharacterized protein</fullName>
    </submittedName>
</protein>
<dbReference type="Gene3D" id="3.40.50.1380">
    <property type="entry name" value="Methylglyoxal synthase-like domain"/>
    <property type="match status" value="1"/>
</dbReference>
<sequence length="346" mass="39963">MRILLCNPESKDEILNILKGLDEEYEILFPQEQLKDFDILYVKWKNLPLRKKEEEVLSVVDENVIGLFFETIKNYREKVVVTDLDDLKLALSEIERTGDVSLQTRRFLFLKALAHFMNFQSRILKDLSDLFFIKRWEAFVLERVEEEGSEAIVKQLSQKIPEEKSLDISLVVHFLRYLPHGSCILVKDRTVVYASSKGDLPNVSGGVLGYRGTFSEEKNYDFVVAEDFGEDTEGIRLNELDTFEEGMVLLGTAGVLREPVPTDSFTEALSMHPAFDCCAVTKDGYLVAHLIELNRKSIFEKLEHLDLSETSVAFNFPVEESLRNHLKEKGAERISWIDSRRIWRRC</sequence>
<organism evidence="1 2">
    <name type="scientific">Thermotoga neapolitana (strain ATCC 49049 / DSM 4359 / NBRC 107923 / NS-E)</name>
    <dbReference type="NCBI Taxonomy" id="309803"/>
    <lineage>
        <taxon>Bacteria</taxon>
        <taxon>Thermotogati</taxon>
        <taxon>Thermotogota</taxon>
        <taxon>Thermotogae</taxon>
        <taxon>Thermotogales</taxon>
        <taxon>Thermotogaceae</taxon>
        <taxon>Thermotoga</taxon>
    </lineage>
</organism>
<dbReference type="eggNOG" id="COG0138">
    <property type="taxonomic scope" value="Bacteria"/>
</dbReference>
<dbReference type="RefSeq" id="WP_015919658.1">
    <property type="nucleotide sequence ID" value="NC_011978.1"/>
</dbReference>
<evidence type="ECO:0000313" key="1">
    <source>
        <dbReference type="EMBL" id="ACM23343.1"/>
    </source>
</evidence>
<dbReference type="EMBL" id="CP000916">
    <property type="protein sequence ID" value="ACM23343.1"/>
    <property type="molecule type" value="Genomic_DNA"/>
</dbReference>
<dbReference type="InterPro" id="IPR036914">
    <property type="entry name" value="MGS-like_dom_sf"/>
</dbReference>
<dbReference type="Proteomes" id="UP000000445">
    <property type="component" value="Chromosome"/>
</dbReference>